<dbReference type="SUPFAM" id="SSF160369">
    <property type="entry name" value="Ribosomal protein L10-like"/>
    <property type="match status" value="1"/>
</dbReference>
<proteinExistence type="inferred from homology"/>
<organism evidence="2">
    <name type="scientific">Ophirina amphinema</name>
    <dbReference type="NCBI Taxonomy" id="2108040"/>
    <lineage>
        <taxon>Eukaryota</taxon>
        <taxon>Discoba</taxon>
        <taxon>Jakobida</taxon>
        <taxon>Ophirinina</taxon>
        <taxon>Ophirinidae</taxon>
        <taxon>Ophirina</taxon>
    </lineage>
</organism>
<evidence type="ECO:0000256" key="1">
    <source>
        <dbReference type="ARBA" id="ARBA00008889"/>
    </source>
</evidence>
<protein>
    <submittedName>
        <fullName evidence="2">Ribosomal protein L10</fullName>
    </submittedName>
</protein>
<gene>
    <name evidence="2" type="primary">rpl10</name>
</gene>
<dbReference type="Gene3D" id="3.30.70.1730">
    <property type="match status" value="1"/>
</dbReference>
<keyword evidence="2" id="KW-0687">Ribonucleoprotein</keyword>
<dbReference type="AlphaFoldDB" id="A0A348AYP9"/>
<accession>A0A348AYP9</accession>
<comment type="similarity">
    <text evidence="1">Belongs to the universal ribosomal protein uL10 family.</text>
</comment>
<reference evidence="2" key="1">
    <citation type="journal article" date="2018" name="Sci. Rep.">
        <title>Ophirina amphinema n. gen., n. sp., a New Deeply Branching Discobid with Phylogenetic Affinity to Jakobids.</title>
        <authorList>
            <person name="Yabuki A."/>
            <person name="Gyaltshen Y."/>
            <person name="Heiss A.A."/>
            <person name="Fujikura K."/>
            <person name="Kim E."/>
        </authorList>
    </citation>
    <scope>NUCLEOTIDE SEQUENCE</scope>
    <source>
        <strain evidence="2">JB</strain>
    </source>
</reference>
<sequence>MGNRLLDLLSRYKVVLYFHCNYLPTESLDALRRLRADQNDFKVHLSQNSLLFNKLINEEFSLLKESEAKVLKRILSGPGLVLLGRDLVKASKFASEMSSIENSLLLLGGVFDKKSILTKSFMTSLNQYENELSVFGDLVSTLNYSGVSVTSNTLNLYVRLSALLYSRELKLKSSKSEVN</sequence>
<keyword evidence="2" id="KW-0496">Mitochondrion</keyword>
<dbReference type="EMBL" id="LC369600">
    <property type="protein sequence ID" value="BBD14117.1"/>
    <property type="molecule type" value="Genomic_DNA"/>
</dbReference>
<keyword evidence="2" id="KW-0689">Ribosomal protein</keyword>
<evidence type="ECO:0000313" key="2">
    <source>
        <dbReference type="EMBL" id="BBD14117.1"/>
    </source>
</evidence>
<name>A0A348AYP9_9EUKA</name>
<dbReference type="InterPro" id="IPR043141">
    <property type="entry name" value="Ribosomal_uL10-like_sf"/>
</dbReference>
<dbReference type="GO" id="GO:0005840">
    <property type="term" value="C:ribosome"/>
    <property type="evidence" value="ECO:0007669"/>
    <property type="project" value="UniProtKB-KW"/>
</dbReference>
<geneLocation type="mitochondrion" evidence="2"/>